<gene>
    <name evidence="1" type="ORF">EVAR_79626_1</name>
</gene>
<reference evidence="1 2" key="1">
    <citation type="journal article" date="2019" name="Commun. Biol.">
        <title>The bagworm genome reveals a unique fibroin gene that provides high tensile strength.</title>
        <authorList>
            <person name="Kono N."/>
            <person name="Nakamura H."/>
            <person name="Ohtoshi R."/>
            <person name="Tomita M."/>
            <person name="Numata K."/>
            <person name="Arakawa K."/>
        </authorList>
    </citation>
    <scope>NUCLEOTIDE SEQUENCE [LARGE SCALE GENOMIC DNA]</scope>
</reference>
<protein>
    <submittedName>
        <fullName evidence="1">Uncharacterized protein</fullName>
    </submittedName>
</protein>
<accession>A0A4C1UEL6</accession>
<dbReference type="AlphaFoldDB" id="A0A4C1UEL6"/>
<name>A0A4C1UEL6_EUMVA</name>
<dbReference type="EMBL" id="BGZK01000165">
    <property type="protein sequence ID" value="GBP24779.1"/>
    <property type="molecule type" value="Genomic_DNA"/>
</dbReference>
<evidence type="ECO:0000313" key="1">
    <source>
        <dbReference type="EMBL" id="GBP24779.1"/>
    </source>
</evidence>
<comment type="caution">
    <text evidence="1">The sequence shown here is derived from an EMBL/GenBank/DDBJ whole genome shotgun (WGS) entry which is preliminary data.</text>
</comment>
<keyword evidence="2" id="KW-1185">Reference proteome</keyword>
<evidence type="ECO:0000313" key="2">
    <source>
        <dbReference type="Proteomes" id="UP000299102"/>
    </source>
</evidence>
<sequence length="176" mass="19002">MQRGGSSTGADVTARSFEVVPDASPLIYGNSSNPSIRTLLEPILEPFSVYHFSCLSLPISTSCRISLDAFPVSNDYLSGTPVKGTYNSSEGYSVPSSISNFNFDSYSSLKVPAITLEPPSRNLLTSSTDLSETRSAIEFLRSLLDVTSFMITFIIRRDAQITTQFRAKVAPAASPA</sequence>
<proteinExistence type="predicted"/>
<dbReference type="Proteomes" id="UP000299102">
    <property type="component" value="Unassembled WGS sequence"/>
</dbReference>
<organism evidence="1 2">
    <name type="scientific">Eumeta variegata</name>
    <name type="common">Bagworm moth</name>
    <name type="synonym">Eumeta japonica</name>
    <dbReference type="NCBI Taxonomy" id="151549"/>
    <lineage>
        <taxon>Eukaryota</taxon>
        <taxon>Metazoa</taxon>
        <taxon>Ecdysozoa</taxon>
        <taxon>Arthropoda</taxon>
        <taxon>Hexapoda</taxon>
        <taxon>Insecta</taxon>
        <taxon>Pterygota</taxon>
        <taxon>Neoptera</taxon>
        <taxon>Endopterygota</taxon>
        <taxon>Lepidoptera</taxon>
        <taxon>Glossata</taxon>
        <taxon>Ditrysia</taxon>
        <taxon>Tineoidea</taxon>
        <taxon>Psychidae</taxon>
        <taxon>Oiketicinae</taxon>
        <taxon>Eumeta</taxon>
    </lineage>
</organism>